<dbReference type="HOGENOM" id="CLU_1127928_0_0_9"/>
<comment type="caution">
    <text evidence="1">The sequence shown here is derived from an EMBL/GenBank/DDBJ whole genome shotgun (WGS) entry which is preliminary data.</text>
</comment>
<dbReference type="AlphaFoldDB" id="A0A0F4L7B7"/>
<reference evidence="1 2" key="1">
    <citation type="submission" date="2015-01" db="EMBL/GenBank/DDBJ databases">
        <title>Comparative genomics of the lactic acid bacteria isolated from the honey bee gut.</title>
        <authorList>
            <person name="Ellegaard K.M."/>
            <person name="Tamarit D."/>
            <person name="Javelind E."/>
            <person name="Olofsson T."/>
            <person name="Andersson S.G."/>
            <person name="Vasquez A."/>
        </authorList>
    </citation>
    <scope>NUCLEOTIDE SEQUENCE [LARGE SCALE GENOMIC DNA]</scope>
    <source>
        <strain evidence="1 2">Hma8</strain>
        <plasmid evidence="1">pHma8p1</plasmid>
    </source>
</reference>
<accession>A0A0F4L7B7</accession>
<organism evidence="1 2">
    <name type="scientific">Lactobacillus melliventris</name>
    <dbReference type="NCBI Taxonomy" id="1218507"/>
    <lineage>
        <taxon>Bacteria</taxon>
        <taxon>Bacillati</taxon>
        <taxon>Bacillota</taxon>
        <taxon>Bacilli</taxon>
        <taxon>Lactobacillales</taxon>
        <taxon>Lactobacillaceae</taxon>
        <taxon>Lactobacillus</taxon>
    </lineage>
</organism>
<sequence>MELQTQLFINFEDEKGQQIFGTVVNYDWIDERKLLMNVLRIVLNLTDFESYSDIQYGNEMFNARGLEDFYSILRNECNLPSPTTAVEIRTNIINNFFTEGEMNVDTSYLETAILKKDEGIHKKLCEHNRLFSIESLKDAYAANFSNFNHQWRIGENFIIVNITSPESINRSYYDFSLSSEIKLGFILGSDYGEGLFADFITPVTFTDYITRKGNCGSIDKTFIEGYKKIINSYGIKMFSVSELEERIK</sequence>
<dbReference type="PATRIC" id="fig|1218507.3.peg.75"/>
<geneLocation type="plasmid" evidence="1">
    <name>pHma8p1</name>
</geneLocation>
<keyword evidence="1" id="KW-0614">Plasmid</keyword>
<evidence type="ECO:0000313" key="2">
    <source>
        <dbReference type="Proteomes" id="UP000033531"/>
    </source>
</evidence>
<evidence type="ECO:0000313" key="1">
    <source>
        <dbReference type="EMBL" id="KJY54747.1"/>
    </source>
</evidence>
<protein>
    <submittedName>
        <fullName evidence="1">Uncharacterized protein</fullName>
    </submittedName>
</protein>
<dbReference type="EMBL" id="JXLI01000019">
    <property type="protein sequence ID" value="KJY54747.1"/>
    <property type="molecule type" value="Genomic_DNA"/>
</dbReference>
<dbReference type="OrthoDB" id="9861468at2"/>
<name>A0A0F4L7B7_9LACO</name>
<gene>
    <name evidence="1" type="ORF">JF74_19280</name>
</gene>
<proteinExistence type="predicted"/>
<dbReference type="RefSeq" id="WP_046325844.1">
    <property type="nucleotide sequence ID" value="NZ_JBHTMT010000007.1"/>
</dbReference>
<dbReference type="Proteomes" id="UP000033531">
    <property type="component" value="Plasmid pHma8p1"/>
</dbReference>